<protein>
    <submittedName>
        <fullName evidence="3">Uncharacterized protein</fullName>
    </submittedName>
</protein>
<evidence type="ECO:0000256" key="1">
    <source>
        <dbReference type="ARBA" id="ARBA00023242"/>
    </source>
</evidence>
<feature type="compositionally biased region" description="Polar residues" evidence="2">
    <location>
        <begin position="81"/>
        <end position="95"/>
    </location>
</feature>
<feature type="compositionally biased region" description="Basic residues" evidence="2">
    <location>
        <begin position="70"/>
        <end position="79"/>
    </location>
</feature>
<evidence type="ECO:0000313" key="3">
    <source>
        <dbReference type="EMBL" id="CAK7209731.1"/>
    </source>
</evidence>
<accession>A0ABP0AR72</accession>
<feature type="region of interest" description="Disordered" evidence="2">
    <location>
        <begin position="70"/>
        <end position="100"/>
    </location>
</feature>
<organism evidence="3 4">
    <name type="scientific">Sporothrix eucalyptigena</name>
    <dbReference type="NCBI Taxonomy" id="1812306"/>
    <lineage>
        <taxon>Eukaryota</taxon>
        <taxon>Fungi</taxon>
        <taxon>Dikarya</taxon>
        <taxon>Ascomycota</taxon>
        <taxon>Pezizomycotina</taxon>
        <taxon>Sordariomycetes</taxon>
        <taxon>Sordariomycetidae</taxon>
        <taxon>Ophiostomatales</taxon>
        <taxon>Ophiostomataceae</taxon>
        <taxon>Sporothrix</taxon>
    </lineage>
</organism>
<sequence length="287" mass="31829">MASIVCQPVVLPKRTNSLGYAGLLCLSRSPAVMMSHRTFAVPSETTSATDGEQRPPAQFSFVLEGAKSIKRTKRPKGTKPHPSQSRRASPTTSPWRDSPPPFFPLIPLSKQCGDMLTYYQLQFSPTVMLTFHVHVNPWQMSLPMSFDVPCLMDGIVALSRRHHAHICQQAEDVEVLVLKDRALRTFRFSLHTVGTAALLATVLTLVALEYARTSSAHWAVHIAGAHRTCWRQTDRIRSDMVFFRTAADGGVFSVGSINWCCSVGWNDYDNSAGRVTLNVVKGFLNGR</sequence>
<proteinExistence type="predicted"/>
<evidence type="ECO:0000313" key="4">
    <source>
        <dbReference type="Proteomes" id="UP001642482"/>
    </source>
</evidence>
<dbReference type="Proteomes" id="UP001642482">
    <property type="component" value="Unassembled WGS sequence"/>
</dbReference>
<dbReference type="Pfam" id="PF11951">
    <property type="entry name" value="Fungal_trans_2"/>
    <property type="match status" value="1"/>
</dbReference>
<gene>
    <name evidence="3" type="ORF">SEUCBS140593_000592</name>
</gene>
<comment type="caution">
    <text evidence="3">The sequence shown here is derived from an EMBL/GenBank/DDBJ whole genome shotgun (WGS) entry which is preliminary data.</text>
</comment>
<name>A0ABP0AR72_9PEZI</name>
<reference evidence="3 4" key="1">
    <citation type="submission" date="2024-01" db="EMBL/GenBank/DDBJ databases">
        <authorList>
            <person name="Allen C."/>
            <person name="Tagirdzhanova G."/>
        </authorList>
    </citation>
    <scope>NUCLEOTIDE SEQUENCE [LARGE SCALE GENOMIC DNA]</scope>
</reference>
<keyword evidence="1" id="KW-0539">Nucleus</keyword>
<evidence type="ECO:0000256" key="2">
    <source>
        <dbReference type="SAM" id="MobiDB-lite"/>
    </source>
</evidence>
<dbReference type="InterPro" id="IPR021858">
    <property type="entry name" value="Fun_TF"/>
</dbReference>
<dbReference type="EMBL" id="CAWUHD010000003">
    <property type="protein sequence ID" value="CAK7209731.1"/>
    <property type="molecule type" value="Genomic_DNA"/>
</dbReference>
<keyword evidence="4" id="KW-1185">Reference proteome</keyword>